<dbReference type="GO" id="GO:0032259">
    <property type="term" value="P:methylation"/>
    <property type="evidence" value="ECO:0007669"/>
    <property type="project" value="UniProtKB-KW"/>
</dbReference>
<dbReference type="Gene3D" id="3.20.20.460">
    <property type="entry name" value="Monomethylamine methyltransferase MtmB"/>
    <property type="match status" value="1"/>
</dbReference>
<protein>
    <submittedName>
        <fullName evidence="1">Monomethylamine:corrinoid methyltransferase</fullName>
    </submittedName>
</protein>
<dbReference type="SUPFAM" id="SSF75098">
    <property type="entry name" value="Monomethylamine methyltransferase MtmB"/>
    <property type="match status" value="1"/>
</dbReference>
<organism evidence="1 2">
    <name type="scientific">Sporomusa malonica</name>
    <dbReference type="NCBI Taxonomy" id="112901"/>
    <lineage>
        <taxon>Bacteria</taxon>
        <taxon>Bacillati</taxon>
        <taxon>Bacillota</taxon>
        <taxon>Negativicutes</taxon>
        <taxon>Selenomonadales</taxon>
        <taxon>Sporomusaceae</taxon>
        <taxon>Sporomusa</taxon>
    </lineage>
</organism>
<keyword evidence="2" id="KW-1185">Reference proteome</keyword>
<dbReference type="Pfam" id="PF05369">
    <property type="entry name" value="MtmB"/>
    <property type="match status" value="1"/>
</dbReference>
<dbReference type="Proteomes" id="UP000192738">
    <property type="component" value="Unassembled WGS sequence"/>
</dbReference>
<keyword evidence="1" id="KW-0808">Transferase</keyword>
<reference evidence="1 2" key="1">
    <citation type="submission" date="2017-04" db="EMBL/GenBank/DDBJ databases">
        <authorList>
            <person name="Afonso C.L."/>
            <person name="Miller P.J."/>
            <person name="Scott M.A."/>
            <person name="Spackman E."/>
            <person name="Goraichik I."/>
            <person name="Dimitrov K.M."/>
            <person name="Suarez D.L."/>
            <person name="Swayne D.E."/>
        </authorList>
    </citation>
    <scope>NUCLEOTIDE SEQUENCE [LARGE SCALE GENOMIC DNA]</scope>
    <source>
        <strain evidence="1 2">DSM 5090</strain>
    </source>
</reference>
<keyword evidence="1" id="KW-0489">Methyltransferase</keyword>
<dbReference type="EMBL" id="FWXI01000007">
    <property type="protein sequence ID" value="SMC71196.1"/>
    <property type="molecule type" value="Genomic_DNA"/>
</dbReference>
<dbReference type="InterPro" id="IPR008031">
    <property type="entry name" value="MtmB_MeTrfase"/>
</dbReference>
<name>A0A1W2BE65_9FIRM</name>
<dbReference type="InterPro" id="IPR036655">
    <property type="entry name" value="MtmB_sf"/>
</dbReference>
<sequence length="202" mass="22355">MAIPKVLTVFDIYERAKTGPKVEEKEWDFKIIPQTAAKLKKKYDIKMDKKQIVPTDKTLMNNLFQAGLEMLVECGIYCIDTNRVIKYRKDEVMAAITSAPTRAIYGEGKQAVVLAPRSYTEKRPPIIQGGPTGAPCSEDQFLAIHQSYAQEPLVDTIVDGVLQTIKGYDPIPGSPWEIAAVKSEAILVRAAQDRAGRTGMGL</sequence>
<evidence type="ECO:0000313" key="2">
    <source>
        <dbReference type="Proteomes" id="UP000192738"/>
    </source>
</evidence>
<evidence type="ECO:0000313" key="1">
    <source>
        <dbReference type="EMBL" id="SMC71196.1"/>
    </source>
</evidence>
<gene>
    <name evidence="1" type="ORF">SAMN04488500_107120</name>
</gene>
<dbReference type="AlphaFoldDB" id="A0A1W2BE65"/>
<proteinExistence type="predicted"/>
<dbReference type="GO" id="GO:0008168">
    <property type="term" value="F:methyltransferase activity"/>
    <property type="evidence" value="ECO:0007669"/>
    <property type="project" value="UniProtKB-KW"/>
</dbReference>
<accession>A0A1W2BE65</accession>
<dbReference type="STRING" id="112901.SAMN04488500_107120"/>